<dbReference type="Pfam" id="PF13302">
    <property type="entry name" value="Acetyltransf_3"/>
    <property type="match status" value="1"/>
</dbReference>
<dbReference type="PANTHER" id="PTHR43441">
    <property type="entry name" value="RIBOSOMAL-PROTEIN-SERINE ACETYLTRANSFERASE"/>
    <property type="match status" value="1"/>
</dbReference>
<accession>A0A0C9UKC4</accession>
<dbReference type="EMBL" id="KN837122">
    <property type="protein sequence ID" value="KIJ43503.1"/>
    <property type="molecule type" value="Genomic_DNA"/>
</dbReference>
<protein>
    <recommendedName>
        <fullName evidence="1">N-acetyltransferase domain-containing protein</fullName>
    </recommendedName>
</protein>
<evidence type="ECO:0000259" key="1">
    <source>
        <dbReference type="Pfam" id="PF13302"/>
    </source>
</evidence>
<organism evidence="2 3">
    <name type="scientific">Sphaerobolus stellatus (strain SS14)</name>
    <dbReference type="NCBI Taxonomy" id="990650"/>
    <lineage>
        <taxon>Eukaryota</taxon>
        <taxon>Fungi</taxon>
        <taxon>Dikarya</taxon>
        <taxon>Basidiomycota</taxon>
        <taxon>Agaricomycotina</taxon>
        <taxon>Agaricomycetes</taxon>
        <taxon>Phallomycetidae</taxon>
        <taxon>Geastrales</taxon>
        <taxon>Sphaerobolaceae</taxon>
        <taxon>Sphaerobolus</taxon>
    </lineage>
</organism>
<keyword evidence="3" id="KW-1185">Reference proteome</keyword>
<dbReference type="PANTHER" id="PTHR43441:SF5">
    <property type="entry name" value="FAMILY ACETYLTRANSFERASE, PUTATIVE-RELATED"/>
    <property type="match status" value="1"/>
</dbReference>
<feature type="domain" description="N-acetyltransferase" evidence="1">
    <location>
        <begin position="15"/>
        <end position="168"/>
    </location>
</feature>
<dbReference type="SUPFAM" id="SSF55729">
    <property type="entry name" value="Acyl-CoA N-acyltransferases (Nat)"/>
    <property type="match status" value="1"/>
</dbReference>
<gene>
    <name evidence="2" type="ORF">M422DRAFT_30792</name>
</gene>
<dbReference type="GO" id="GO:0008999">
    <property type="term" value="F:protein-N-terminal-alanine acetyltransferase activity"/>
    <property type="evidence" value="ECO:0007669"/>
    <property type="project" value="TreeGrafter"/>
</dbReference>
<proteinExistence type="predicted"/>
<dbReference type="InterPro" id="IPR051908">
    <property type="entry name" value="Ribosomal_N-acetyltransferase"/>
</dbReference>
<dbReference type="HOGENOM" id="CLU_078023_0_0_1"/>
<dbReference type="AlphaFoldDB" id="A0A0C9UKC4"/>
<reference evidence="2 3" key="1">
    <citation type="submission" date="2014-06" db="EMBL/GenBank/DDBJ databases">
        <title>Evolutionary Origins and Diversification of the Mycorrhizal Mutualists.</title>
        <authorList>
            <consortium name="DOE Joint Genome Institute"/>
            <consortium name="Mycorrhizal Genomics Consortium"/>
            <person name="Kohler A."/>
            <person name="Kuo A."/>
            <person name="Nagy L.G."/>
            <person name="Floudas D."/>
            <person name="Copeland A."/>
            <person name="Barry K.W."/>
            <person name="Cichocki N."/>
            <person name="Veneault-Fourrey C."/>
            <person name="LaButti K."/>
            <person name="Lindquist E.A."/>
            <person name="Lipzen A."/>
            <person name="Lundell T."/>
            <person name="Morin E."/>
            <person name="Murat C."/>
            <person name="Riley R."/>
            <person name="Ohm R."/>
            <person name="Sun H."/>
            <person name="Tunlid A."/>
            <person name="Henrissat B."/>
            <person name="Grigoriev I.V."/>
            <person name="Hibbett D.S."/>
            <person name="Martin F."/>
        </authorList>
    </citation>
    <scope>NUCLEOTIDE SEQUENCE [LARGE SCALE GENOMIC DNA]</scope>
    <source>
        <strain evidence="2 3">SS14</strain>
    </source>
</reference>
<dbReference type="InterPro" id="IPR000182">
    <property type="entry name" value="GNAT_dom"/>
</dbReference>
<dbReference type="InterPro" id="IPR016181">
    <property type="entry name" value="Acyl_CoA_acyltransferase"/>
</dbReference>
<evidence type="ECO:0000313" key="2">
    <source>
        <dbReference type="EMBL" id="KIJ43503.1"/>
    </source>
</evidence>
<name>A0A0C9UKC4_SPHS4</name>
<sequence>MFCFPVTPTVLSDERVVLEPFDLSIHGEQLFNSFLPHPELFTYLPWGPFPTLSAFHDWHHKRIASDPGSTLFAVFPAADASGAAPAIAGMIGLLNSSYTNASTELGYIILNPKHHATRLAHRAVRLLLHWCLDVPSEVEGTLGLRRVEWQAHTANVRSARVAERMGFVKEGVIRWNRVLPVEKVGVGRGEEKEDAAVASERLKLRMGDGKPGRSSVLLSLCWDDWEDRVREHVDKLVETFA</sequence>
<dbReference type="Proteomes" id="UP000054279">
    <property type="component" value="Unassembled WGS sequence"/>
</dbReference>
<dbReference type="Gene3D" id="3.40.630.30">
    <property type="match status" value="1"/>
</dbReference>
<evidence type="ECO:0000313" key="3">
    <source>
        <dbReference type="Proteomes" id="UP000054279"/>
    </source>
</evidence>
<dbReference type="GO" id="GO:1990189">
    <property type="term" value="F:protein N-terminal-serine acetyltransferase activity"/>
    <property type="evidence" value="ECO:0007669"/>
    <property type="project" value="TreeGrafter"/>
</dbReference>
<dbReference type="OrthoDB" id="41238at2759"/>